<evidence type="ECO:0000256" key="1">
    <source>
        <dbReference type="SAM" id="SignalP"/>
    </source>
</evidence>
<name>A0A2M4C8Z9_9DIPT</name>
<feature type="chain" id="PRO_5014759858" evidence="1">
    <location>
        <begin position="20"/>
        <end position="97"/>
    </location>
</feature>
<evidence type="ECO:0000313" key="2">
    <source>
        <dbReference type="EMBL" id="MBW61803.1"/>
    </source>
</evidence>
<protein>
    <submittedName>
        <fullName evidence="2">Putative secreted protein</fullName>
    </submittedName>
</protein>
<accession>A0A2M4C8Z9</accession>
<sequence>MKWPRCVWRCIVPLPRISADLIITALKRSTCMCSTSMTPGQSAALMVELGRQPREEQPRKSKIGYTGTMMNFLKGNISSGCFTMGYALSVTRKEGCP</sequence>
<dbReference type="EMBL" id="GGFJ01012662">
    <property type="protein sequence ID" value="MBW61803.1"/>
    <property type="molecule type" value="Transcribed_RNA"/>
</dbReference>
<organism evidence="2">
    <name type="scientific">Anopheles marajoara</name>
    <dbReference type="NCBI Taxonomy" id="58244"/>
    <lineage>
        <taxon>Eukaryota</taxon>
        <taxon>Metazoa</taxon>
        <taxon>Ecdysozoa</taxon>
        <taxon>Arthropoda</taxon>
        <taxon>Hexapoda</taxon>
        <taxon>Insecta</taxon>
        <taxon>Pterygota</taxon>
        <taxon>Neoptera</taxon>
        <taxon>Endopterygota</taxon>
        <taxon>Diptera</taxon>
        <taxon>Nematocera</taxon>
        <taxon>Culicoidea</taxon>
        <taxon>Culicidae</taxon>
        <taxon>Anophelinae</taxon>
        <taxon>Anopheles</taxon>
    </lineage>
</organism>
<reference evidence="2" key="1">
    <citation type="submission" date="2018-01" db="EMBL/GenBank/DDBJ databases">
        <title>An insight into the sialome of Amazonian anophelines.</title>
        <authorList>
            <person name="Ribeiro J.M."/>
            <person name="Scarpassa V."/>
            <person name="Calvo E."/>
        </authorList>
    </citation>
    <scope>NUCLEOTIDE SEQUENCE</scope>
    <source>
        <tissue evidence="2">Salivary glands</tissue>
    </source>
</reference>
<keyword evidence="1" id="KW-0732">Signal</keyword>
<proteinExistence type="predicted"/>
<feature type="signal peptide" evidence="1">
    <location>
        <begin position="1"/>
        <end position="19"/>
    </location>
</feature>
<dbReference type="AlphaFoldDB" id="A0A2M4C8Z9"/>